<protein>
    <submittedName>
        <fullName evidence="3">Relaxase/Mobilisation nuclease domain-containing protein</fullName>
    </submittedName>
</protein>
<dbReference type="EMBL" id="FNCG01000007">
    <property type="protein sequence ID" value="SDH13115.1"/>
    <property type="molecule type" value="Genomic_DNA"/>
</dbReference>
<accession>A0A1G7ZWQ0</accession>
<dbReference type="STRING" id="551996.SAMN05192573_10722"/>
<dbReference type="InterPro" id="IPR005094">
    <property type="entry name" value="Endonuclease_MobA/VirD2"/>
</dbReference>
<dbReference type="Proteomes" id="UP000199705">
    <property type="component" value="Unassembled WGS sequence"/>
</dbReference>
<dbReference type="RefSeq" id="WP_091168403.1">
    <property type="nucleotide sequence ID" value="NZ_FNCG01000007.1"/>
</dbReference>
<name>A0A1G7ZWQ0_9SPHI</name>
<feature type="region of interest" description="Disordered" evidence="1">
    <location>
        <begin position="345"/>
        <end position="367"/>
    </location>
</feature>
<dbReference type="Pfam" id="PF03432">
    <property type="entry name" value="Relaxase"/>
    <property type="match status" value="1"/>
</dbReference>
<gene>
    <name evidence="3" type="ORF">SAMN05192573_10722</name>
</gene>
<evidence type="ECO:0000313" key="3">
    <source>
        <dbReference type="EMBL" id="SDH13115.1"/>
    </source>
</evidence>
<sequence length="419" mass="46293">MARVISYNEHKVKTDQADRLEASGFLKHPSLLGFTELLRRFEKLTELNQRTRVNSLHISLNFDPSEQLSEDKLLAITRDYLERIGFGEQPFLVYRHRDAGHPHLHLVTTNIRSDGSAITLHKLGVNKSEPARLAIEEKYGLVPAESKQRRAVLKPEVADAARVLYGKSETKKAIGRVLSFVLKEYKFASLPELNAVLGLYNVMADPGAVDSRVRRQEGLVFRVLDANGNKVGTPLKASLFAGKPVLKNLRAKFERNKVKPVEGQRHLRTAIDLALPGGKVGLDALKAALKKEGIDLVLRQNEAGLIYGMTYVDHVRRVVMNGSELGKDYSAKAILERCKGLAASEGKKQSGEAQRPNRGAWQGGEPASGYGGYAGAGGGKKEPGTGLVEVLLDTGYQSEAMDWELRRTKRKKKRRLSLG</sequence>
<feature type="domain" description="MobA/VirD2-like nuclease" evidence="2">
    <location>
        <begin position="7"/>
        <end position="141"/>
    </location>
</feature>
<keyword evidence="4" id="KW-1185">Reference proteome</keyword>
<evidence type="ECO:0000313" key="4">
    <source>
        <dbReference type="Proteomes" id="UP000199705"/>
    </source>
</evidence>
<reference evidence="4" key="1">
    <citation type="submission" date="2016-10" db="EMBL/GenBank/DDBJ databases">
        <authorList>
            <person name="Varghese N."/>
            <person name="Submissions S."/>
        </authorList>
    </citation>
    <scope>NUCLEOTIDE SEQUENCE [LARGE SCALE GENOMIC DNA]</scope>
    <source>
        <strain evidence="4">Gh-67</strain>
    </source>
</reference>
<organism evidence="3 4">
    <name type="scientific">Mucilaginibacter gossypii</name>
    <dbReference type="NCBI Taxonomy" id="551996"/>
    <lineage>
        <taxon>Bacteria</taxon>
        <taxon>Pseudomonadati</taxon>
        <taxon>Bacteroidota</taxon>
        <taxon>Sphingobacteriia</taxon>
        <taxon>Sphingobacteriales</taxon>
        <taxon>Sphingobacteriaceae</taxon>
        <taxon>Mucilaginibacter</taxon>
    </lineage>
</organism>
<dbReference type="AlphaFoldDB" id="A0A1G7ZWQ0"/>
<evidence type="ECO:0000259" key="2">
    <source>
        <dbReference type="Pfam" id="PF03432"/>
    </source>
</evidence>
<proteinExistence type="predicted"/>
<evidence type="ECO:0000256" key="1">
    <source>
        <dbReference type="SAM" id="MobiDB-lite"/>
    </source>
</evidence>